<dbReference type="Proteomes" id="UP001529510">
    <property type="component" value="Unassembled WGS sequence"/>
</dbReference>
<evidence type="ECO:0000313" key="2">
    <source>
        <dbReference type="Proteomes" id="UP001529510"/>
    </source>
</evidence>
<reference evidence="1 2" key="1">
    <citation type="submission" date="2024-05" db="EMBL/GenBank/DDBJ databases">
        <title>Genome sequencing and assembly of Indian major carp, Cirrhinus mrigala (Hamilton, 1822).</title>
        <authorList>
            <person name="Mohindra V."/>
            <person name="Chowdhury L.M."/>
            <person name="Lal K."/>
            <person name="Jena J.K."/>
        </authorList>
    </citation>
    <scope>NUCLEOTIDE SEQUENCE [LARGE SCALE GENOMIC DNA]</scope>
    <source>
        <strain evidence="1">CM1030</strain>
        <tissue evidence="1">Blood</tissue>
    </source>
</reference>
<evidence type="ECO:0000313" key="1">
    <source>
        <dbReference type="EMBL" id="KAL0203004.1"/>
    </source>
</evidence>
<sequence length="50" mass="5565">VSYHSHGAGVHAAPSGHGYHLHYSRGDALGRRDSWRFIGQLCWTTACQKE</sequence>
<accession>A0ABD0RWZ4</accession>
<keyword evidence="2" id="KW-1185">Reference proteome</keyword>
<gene>
    <name evidence="1" type="ORF">M9458_001022</name>
</gene>
<feature type="non-terminal residue" evidence="1">
    <location>
        <position position="1"/>
    </location>
</feature>
<comment type="caution">
    <text evidence="1">The sequence shown here is derived from an EMBL/GenBank/DDBJ whole genome shotgun (WGS) entry which is preliminary data.</text>
</comment>
<dbReference type="EMBL" id="JAMKFB020000001">
    <property type="protein sequence ID" value="KAL0203004.1"/>
    <property type="molecule type" value="Genomic_DNA"/>
</dbReference>
<proteinExistence type="predicted"/>
<organism evidence="1 2">
    <name type="scientific">Cirrhinus mrigala</name>
    <name type="common">Mrigala</name>
    <dbReference type="NCBI Taxonomy" id="683832"/>
    <lineage>
        <taxon>Eukaryota</taxon>
        <taxon>Metazoa</taxon>
        <taxon>Chordata</taxon>
        <taxon>Craniata</taxon>
        <taxon>Vertebrata</taxon>
        <taxon>Euteleostomi</taxon>
        <taxon>Actinopterygii</taxon>
        <taxon>Neopterygii</taxon>
        <taxon>Teleostei</taxon>
        <taxon>Ostariophysi</taxon>
        <taxon>Cypriniformes</taxon>
        <taxon>Cyprinidae</taxon>
        <taxon>Labeoninae</taxon>
        <taxon>Labeonini</taxon>
        <taxon>Cirrhinus</taxon>
    </lineage>
</organism>
<feature type="non-terminal residue" evidence="1">
    <location>
        <position position="50"/>
    </location>
</feature>
<name>A0ABD0RWZ4_CIRMR</name>
<dbReference type="AlphaFoldDB" id="A0ABD0RWZ4"/>
<protein>
    <submittedName>
        <fullName evidence="1">Uncharacterized protein</fullName>
    </submittedName>
</protein>